<evidence type="ECO:0000313" key="3">
    <source>
        <dbReference type="EMBL" id="PPE03031.1"/>
    </source>
</evidence>
<dbReference type="AlphaFoldDB" id="A0A2S5R6S5"/>
<comment type="caution">
    <text evidence="3">The sequence shown here is derived from an EMBL/GenBank/DDBJ whole genome shotgun (WGS) entry which is preliminary data.</text>
</comment>
<reference evidence="3 4" key="1">
    <citation type="submission" date="2017-11" db="EMBL/GenBank/DDBJ databases">
        <title>Comparative genomic analysis of Holospora spp., intranuclear symbionts of paramecia.</title>
        <authorList>
            <person name="Garushyants S.K."/>
            <person name="Beliavskaya A."/>
            <person name="Malko D.B."/>
            <person name="Logacheva M.D."/>
            <person name="Rautian M.S."/>
            <person name="Gelfand M.S."/>
        </authorList>
    </citation>
    <scope>NUCLEOTIDE SEQUENCE [LARGE SCALE GENOMIC DNA]</scope>
    <source>
        <strain evidence="4">02AZ16</strain>
    </source>
</reference>
<protein>
    <submittedName>
        <fullName evidence="3">Uncharacterized protein</fullName>
    </submittedName>
</protein>
<feature type="compositionally biased region" description="Polar residues" evidence="1">
    <location>
        <begin position="246"/>
        <end position="269"/>
    </location>
</feature>
<feature type="region of interest" description="Disordered" evidence="1">
    <location>
        <begin position="175"/>
        <end position="293"/>
    </location>
</feature>
<proteinExistence type="predicted"/>
<dbReference type="RefSeq" id="WP_104207429.1">
    <property type="nucleotide sequence ID" value="NZ_PHHC01000142.1"/>
</dbReference>
<feature type="compositionally biased region" description="Polar residues" evidence="1">
    <location>
        <begin position="218"/>
        <end position="230"/>
    </location>
</feature>
<feature type="compositionally biased region" description="Polar residues" evidence="1">
    <location>
        <begin position="175"/>
        <end position="194"/>
    </location>
</feature>
<feature type="signal peptide" evidence="2">
    <location>
        <begin position="1"/>
        <end position="20"/>
    </location>
</feature>
<keyword evidence="2" id="KW-0732">Signal</keyword>
<keyword evidence="4" id="KW-1185">Reference proteome</keyword>
<feature type="compositionally biased region" description="Acidic residues" evidence="1">
    <location>
        <begin position="195"/>
        <end position="213"/>
    </location>
</feature>
<dbReference type="OrthoDB" id="8480726at2"/>
<organism evidence="3 4">
    <name type="scientific">Holospora curviuscula</name>
    <dbReference type="NCBI Taxonomy" id="1082868"/>
    <lineage>
        <taxon>Bacteria</taxon>
        <taxon>Pseudomonadati</taxon>
        <taxon>Pseudomonadota</taxon>
        <taxon>Alphaproteobacteria</taxon>
        <taxon>Holosporales</taxon>
        <taxon>Holosporaceae</taxon>
        <taxon>Holospora</taxon>
    </lineage>
</organism>
<evidence type="ECO:0000256" key="1">
    <source>
        <dbReference type="SAM" id="MobiDB-lite"/>
    </source>
</evidence>
<feature type="compositionally biased region" description="Low complexity" evidence="1">
    <location>
        <begin position="231"/>
        <end position="245"/>
    </location>
</feature>
<name>A0A2S5R6S5_9PROT</name>
<accession>A0A2S5R6S5</accession>
<feature type="chain" id="PRO_5015540555" evidence="2">
    <location>
        <begin position="21"/>
        <end position="293"/>
    </location>
</feature>
<evidence type="ECO:0000256" key="2">
    <source>
        <dbReference type="SAM" id="SignalP"/>
    </source>
</evidence>
<gene>
    <name evidence="3" type="ORF">HCUR_01541</name>
</gene>
<dbReference type="Proteomes" id="UP000239425">
    <property type="component" value="Unassembled WGS sequence"/>
</dbReference>
<sequence length="293" mass="31789">MKIKFLIVAFIFLQSQRGYAGIFDAFSTTAKYIGNIVTTGGKGCTRCGTPYNVQCMDSQGKKKMWYDKPIESCFALTSGGCRPRDEHMNAARKYCKDHGLILDEANAAKSEKSRGVAQSQFKSLHKAVDKVADTITPLATLGLGAVGGVTGAPTGQGGHAISGAINAATEMRAQNLQKRARTQSVKSVPSSYQYQDEDQNEESVEEENIDMDPEALPFQTQGSQFQGYPPQTQASSQQRSLSQATVSQSQGYSKKTTRPAQQGYPSQTAGDKPQGYSPEQTKRAQPLQARITH</sequence>
<evidence type="ECO:0000313" key="4">
    <source>
        <dbReference type="Proteomes" id="UP000239425"/>
    </source>
</evidence>
<dbReference type="EMBL" id="PHHC01000142">
    <property type="protein sequence ID" value="PPE03031.1"/>
    <property type="molecule type" value="Genomic_DNA"/>
</dbReference>